<keyword evidence="1" id="KW-1133">Transmembrane helix</keyword>
<evidence type="ECO:0000313" key="2">
    <source>
        <dbReference type="EMBL" id="KAK4501830.1"/>
    </source>
</evidence>
<feature type="transmembrane region" description="Helical" evidence="1">
    <location>
        <begin position="57"/>
        <end position="75"/>
    </location>
</feature>
<sequence>MSDIHLNANSNAALAWAKTIGWWICYPIGIVLWYLVVVVLFVLNLLYRPVAFLLQPVIYLGRFTLACLVFPFTLAARLETIYIYLGVAAIVGLLGGLFMRGTYSTLKRIFHLDARPEPKLRTAKQYREEKRKQKMKVELPPLLSPGHLSPGPLSPGYLSLSDSARKGRQRGLLAQTILEEEDSDF</sequence>
<accession>A0ABR0EJY4</accession>
<feature type="transmembrane region" description="Helical" evidence="1">
    <location>
        <begin position="20"/>
        <end position="45"/>
    </location>
</feature>
<protein>
    <submittedName>
        <fullName evidence="2">Uncharacterized protein</fullName>
    </submittedName>
</protein>
<dbReference type="Proteomes" id="UP001305779">
    <property type="component" value="Unassembled WGS sequence"/>
</dbReference>
<keyword evidence="1" id="KW-0812">Transmembrane</keyword>
<organism evidence="2 3">
    <name type="scientific">Zasmidium cellare</name>
    <name type="common">Wine cellar mold</name>
    <name type="synonym">Racodium cellare</name>
    <dbReference type="NCBI Taxonomy" id="395010"/>
    <lineage>
        <taxon>Eukaryota</taxon>
        <taxon>Fungi</taxon>
        <taxon>Dikarya</taxon>
        <taxon>Ascomycota</taxon>
        <taxon>Pezizomycotina</taxon>
        <taxon>Dothideomycetes</taxon>
        <taxon>Dothideomycetidae</taxon>
        <taxon>Mycosphaerellales</taxon>
        <taxon>Mycosphaerellaceae</taxon>
        <taxon>Zasmidium</taxon>
    </lineage>
</organism>
<dbReference type="EMBL" id="JAXOVC010000005">
    <property type="protein sequence ID" value="KAK4501830.1"/>
    <property type="molecule type" value="Genomic_DNA"/>
</dbReference>
<gene>
    <name evidence="2" type="ORF">PRZ48_007639</name>
</gene>
<name>A0ABR0EJY4_ZASCE</name>
<proteinExistence type="predicted"/>
<evidence type="ECO:0000313" key="3">
    <source>
        <dbReference type="Proteomes" id="UP001305779"/>
    </source>
</evidence>
<feature type="transmembrane region" description="Helical" evidence="1">
    <location>
        <begin position="81"/>
        <end position="99"/>
    </location>
</feature>
<evidence type="ECO:0000256" key="1">
    <source>
        <dbReference type="SAM" id="Phobius"/>
    </source>
</evidence>
<keyword evidence="1" id="KW-0472">Membrane</keyword>
<keyword evidence="3" id="KW-1185">Reference proteome</keyword>
<comment type="caution">
    <text evidence="2">The sequence shown here is derived from an EMBL/GenBank/DDBJ whole genome shotgun (WGS) entry which is preliminary data.</text>
</comment>
<reference evidence="2 3" key="1">
    <citation type="journal article" date="2023" name="G3 (Bethesda)">
        <title>A chromosome-level genome assembly of Zasmidium syzygii isolated from banana leaves.</title>
        <authorList>
            <person name="van Westerhoven A.C."/>
            <person name="Mehrabi R."/>
            <person name="Talebi R."/>
            <person name="Steentjes M.B.F."/>
            <person name="Corcolon B."/>
            <person name="Chong P.A."/>
            <person name="Kema G.H.J."/>
            <person name="Seidl M.F."/>
        </authorList>
    </citation>
    <scope>NUCLEOTIDE SEQUENCE [LARGE SCALE GENOMIC DNA]</scope>
    <source>
        <strain evidence="2 3">P124</strain>
    </source>
</reference>